<gene>
    <name evidence="1" type="ORF">Bpfe_031253</name>
</gene>
<proteinExistence type="predicted"/>
<evidence type="ECO:0000313" key="2">
    <source>
        <dbReference type="Proteomes" id="UP001233172"/>
    </source>
</evidence>
<organism evidence="1 2">
    <name type="scientific">Biomphalaria pfeifferi</name>
    <name type="common">Bloodfluke planorb</name>
    <name type="synonym">Freshwater snail</name>
    <dbReference type="NCBI Taxonomy" id="112525"/>
    <lineage>
        <taxon>Eukaryota</taxon>
        <taxon>Metazoa</taxon>
        <taxon>Spiralia</taxon>
        <taxon>Lophotrochozoa</taxon>
        <taxon>Mollusca</taxon>
        <taxon>Gastropoda</taxon>
        <taxon>Heterobranchia</taxon>
        <taxon>Euthyneura</taxon>
        <taxon>Panpulmonata</taxon>
        <taxon>Hygrophila</taxon>
        <taxon>Lymnaeoidea</taxon>
        <taxon>Planorbidae</taxon>
        <taxon>Biomphalaria</taxon>
    </lineage>
</organism>
<accession>A0AAD8EU58</accession>
<comment type="caution">
    <text evidence="1">The sequence shown here is derived from an EMBL/GenBank/DDBJ whole genome shotgun (WGS) entry which is preliminary data.</text>
</comment>
<dbReference type="Proteomes" id="UP001233172">
    <property type="component" value="Unassembled WGS sequence"/>
</dbReference>
<dbReference type="EMBL" id="JASAOG010000460">
    <property type="protein sequence ID" value="KAK0039321.1"/>
    <property type="molecule type" value="Genomic_DNA"/>
</dbReference>
<dbReference type="AlphaFoldDB" id="A0AAD8EU58"/>
<keyword evidence="2" id="KW-1185">Reference proteome</keyword>
<evidence type="ECO:0000313" key="1">
    <source>
        <dbReference type="EMBL" id="KAK0039321.1"/>
    </source>
</evidence>
<protein>
    <submittedName>
        <fullName evidence="1">DUF4166 domain-containing protein</fullName>
    </submittedName>
</protein>
<sequence>MRVFRLLYRIRFPIRLQLFNIFRTVPPVTSVSTASVSQSPAPATKVSSSCNSALSSSDKTTAKPPCAYSVFDSDALSFVKTVTRHRNCLKQKYERRFQRKTSESRKIFAGKRKRYLPNAKKSELNAFVERQFSARRRVWKLKKFYGENFCNLTRLHLLAACAISLGRFCGVSKVFDEIGESLMPIDDNFQPVSEDWKIYIESCQNKLPARSLRRALADRALQRHRTRPHENLEEKFYAESELHQNEPIWLLLKQHLEVTLGVRLMDKSAIAGLIPHETAIADSLSLTVKKTFDRLYSNLRDVM</sequence>
<name>A0AAD8EU58_BIOPF</name>
<reference evidence="1" key="1">
    <citation type="journal article" date="2023" name="PLoS Negl. Trop. Dis.">
        <title>A genome sequence for Biomphalaria pfeifferi, the major vector snail for the human-infecting parasite Schistosoma mansoni.</title>
        <authorList>
            <person name="Bu L."/>
            <person name="Lu L."/>
            <person name="Laidemitt M.R."/>
            <person name="Zhang S.M."/>
            <person name="Mutuku M."/>
            <person name="Mkoji G."/>
            <person name="Steinauer M."/>
            <person name="Loker E.S."/>
        </authorList>
    </citation>
    <scope>NUCLEOTIDE SEQUENCE</scope>
    <source>
        <strain evidence="1">KasaAsao</strain>
    </source>
</reference>
<reference evidence="1" key="2">
    <citation type="submission" date="2023-04" db="EMBL/GenBank/DDBJ databases">
        <authorList>
            <person name="Bu L."/>
            <person name="Lu L."/>
            <person name="Laidemitt M.R."/>
            <person name="Zhang S.M."/>
            <person name="Mutuku M."/>
            <person name="Mkoji G."/>
            <person name="Steinauer M."/>
            <person name="Loker E.S."/>
        </authorList>
    </citation>
    <scope>NUCLEOTIDE SEQUENCE</scope>
    <source>
        <strain evidence="1">KasaAsao</strain>
        <tissue evidence="1">Whole Snail</tissue>
    </source>
</reference>